<dbReference type="NCBIfam" id="TIGR02595">
    <property type="entry name" value="PEP_CTERM"/>
    <property type="match status" value="1"/>
</dbReference>
<name>A0A3A4R2I2_9BACT</name>
<keyword evidence="2" id="KW-0732">Signal</keyword>
<evidence type="ECO:0000313" key="4">
    <source>
        <dbReference type="Proteomes" id="UP000266426"/>
    </source>
</evidence>
<keyword evidence="1" id="KW-0472">Membrane</keyword>
<organism evidence="3 4">
    <name type="scientific">Candidatus Auribacter fodinae</name>
    <dbReference type="NCBI Taxonomy" id="2093366"/>
    <lineage>
        <taxon>Bacteria</taxon>
        <taxon>Pseudomonadati</taxon>
        <taxon>Candidatus Auribacterota</taxon>
        <taxon>Candidatus Auribacteria</taxon>
        <taxon>Candidatus Auribacterales</taxon>
        <taxon>Candidatus Auribacteraceae</taxon>
        <taxon>Candidatus Auribacter</taxon>
    </lineage>
</organism>
<evidence type="ECO:0000256" key="1">
    <source>
        <dbReference type="SAM" id="Phobius"/>
    </source>
</evidence>
<evidence type="ECO:0000256" key="2">
    <source>
        <dbReference type="SAM" id="SignalP"/>
    </source>
</evidence>
<feature type="transmembrane region" description="Helical" evidence="1">
    <location>
        <begin position="325"/>
        <end position="344"/>
    </location>
</feature>
<keyword evidence="1" id="KW-1133">Transmembrane helix</keyword>
<protein>
    <submittedName>
        <fullName evidence="3">PEP-CTERM sorting domain-containing protein</fullName>
    </submittedName>
</protein>
<dbReference type="AlphaFoldDB" id="A0A3A4R2I2"/>
<evidence type="ECO:0000313" key="3">
    <source>
        <dbReference type="EMBL" id="RJP58646.1"/>
    </source>
</evidence>
<feature type="chain" id="PRO_5017196723" evidence="2">
    <location>
        <begin position="46"/>
        <end position="351"/>
    </location>
</feature>
<dbReference type="Proteomes" id="UP000266426">
    <property type="component" value="Unassembled WGS sequence"/>
</dbReference>
<feature type="signal peptide" evidence="2">
    <location>
        <begin position="1"/>
        <end position="45"/>
    </location>
</feature>
<keyword evidence="1" id="KW-0812">Transmembrane</keyword>
<gene>
    <name evidence="3" type="ORF">C4541_07535</name>
</gene>
<dbReference type="EMBL" id="QZJZ01000063">
    <property type="protein sequence ID" value="RJP58646.1"/>
    <property type="molecule type" value="Genomic_DNA"/>
</dbReference>
<sequence length="351" mass="38056">MNIFFVKNNTSNIYQRSANRMGTLACKRGLLICLSVMLISGQTYAAALMDGTFGSKGESGIWFDPSYDVMSPVAQISSPGINFAGANGVNAPLAQVHEFDAAISTDDTGGAGYFLTESAFSSMITLTVTPTYTDASPAQTGLPYIIQHYTISNNTASTVNNIWMMNYLNADLFRSNTENPAQRVGLLNDEQATLALLEGGHAENLIFHQYQADNTEIFFHGVMLKDGELFGADRYMIEGPGTISGGGDAVYDEIYYNGTLNFSDAGLFYTSGIPTHYTSLAEYAFAIAFNVGPLAPGEYAEIAIAMSTETGLFAEDYFQMQYPTLLIPEPATVILVCMGALSLLRKRKNIR</sequence>
<comment type="caution">
    <text evidence="3">The sequence shown here is derived from an EMBL/GenBank/DDBJ whole genome shotgun (WGS) entry which is preliminary data.</text>
</comment>
<dbReference type="InterPro" id="IPR013424">
    <property type="entry name" value="Ice-binding_C"/>
</dbReference>
<reference evidence="3 4" key="1">
    <citation type="journal article" date="2017" name="ISME J.">
        <title>Energy and carbon metabolisms in a deep terrestrial subsurface fluid microbial community.</title>
        <authorList>
            <person name="Momper L."/>
            <person name="Jungbluth S.P."/>
            <person name="Lee M.D."/>
            <person name="Amend J.P."/>
        </authorList>
    </citation>
    <scope>NUCLEOTIDE SEQUENCE [LARGE SCALE GENOMIC DNA]</scope>
    <source>
        <strain evidence="3">SURF_26</strain>
    </source>
</reference>
<accession>A0A3A4R2I2</accession>
<proteinExistence type="predicted"/>